<feature type="domain" description="Thioredoxin" evidence="8">
    <location>
        <begin position="83"/>
        <end position="245"/>
    </location>
</feature>
<dbReference type="PANTHER" id="PTHR35272:SF3">
    <property type="entry name" value="THIOL:DISULFIDE INTERCHANGE PROTEIN DSBC"/>
    <property type="match status" value="1"/>
</dbReference>
<dbReference type="GO" id="GO:0042597">
    <property type="term" value="C:periplasmic space"/>
    <property type="evidence" value="ECO:0007669"/>
    <property type="project" value="UniProtKB-SubCell"/>
</dbReference>
<dbReference type="CDD" id="cd03020">
    <property type="entry name" value="DsbA_DsbC_DsbG"/>
    <property type="match status" value="1"/>
</dbReference>
<protein>
    <submittedName>
        <fullName evidence="9">DsbC family protein</fullName>
    </submittedName>
</protein>
<dbReference type="Pfam" id="PF13098">
    <property type="entry name" value="Thioredoxin_2"/>
    <property type="match status" value="1"/>
</dbReference>
<dbReference type="InterPro" id="IPR012336">
    <property type="entry name" value="Thioredoxin-like_fold"/>
</dbReference>
<evidence type="ECO:0000259" key="8">
    <source>
        <dbReference type="PROSITE" id="PS51352"/>
    </source>
</evidence>
<dbReference type="InterPro" id="IPR013766">
    <property type="entry name" value="Thioredoxin_domain"/>
</dbReference>
<sequence length="245" mass="26566">MKLHRLAVLALAACCIAAPAAAETLCPQPAAVRDSLQKAFNRPMTLLSITAGPVEGLCELRVSLNGAKRVLYIDSAGRHLISGQIYDTATGENLTRTAVNDLNRFGPGEMKRLEELVGFRFGKAGAPALYLVTDPQCPYCKRAEAILKEMAAAGEVEVRVLFFPLSFHKGAKEQAVSILCDKKGLEGLEKGYRSDNQCPGGKQKVEATIGFLREKGITGTPTYIFLDGRFHAGVMQREALRSQLK</sequence>
<feature type="chain" id="PRO_5039900593" evidence="7">
    <location>
        <begin position="23"/>
        <end position="245"/>
    </location>
</feature>
<dbReference type="InterPro" id="IPR018950">
    <property type="entry name" value="DiS-bond_isomerase_DsbC/G_N"/>
</dbReference>
<dbReference type="SUPFAM" id="SSF54423">
    <property type="entry name" value="DsbC/DsbG N-terminal domain-like"/>
    <property type="match status" value="1"/>
</dbReference>
<dbReference type="SUPFAM" id="SSF52833">
    <property type="entry name" value="Thioredoxin-like"/>
    <property type="match status" value="1"/>
</dbReference>
<evidence type="ECO:0000256" key="7">
    <source>
        <dbReference type="SAM" id="SignalP"/>
    </source>
</evidence>
<comment type="caution">
    <text evidence="9">The sequence shown here is derived from an EMBL/GenBank/DDBJ whole genome shotgun (WGS) entry which is preliminary data.</text>
</comment>
<dbReference type="InterPro" id="IPR036249">
    <property type="entry name" value="Thioredoxin-like_sf"/>
</dbReference>
<dbReference type="Gene3D" id="3.40.30.10">
    <property type="entry name" value="Glutaredoxin"/>
    <property type="match status" value="1"/>
</dbReference>
<evidence type="ECO:0000313" key="10">
    <source>
        <dbReference type="Proteomes" id="UP000469346"/>
    </source>
</evidence>
<dbReference type="InterPro" id="IPR033954">
    <property type="entry name" value="DiS-bond_Isoase_DsbC/G"/>
</dbReference>
<dbReference type="AlphaFoldDB" id="A0A6N9TM70"/>
<keyword evidence="4" id="KW-0574">Periplasm</keyword>
<evidence type="ECO:0000256" key="5">
    <source>
        <dbReference type="ARBA" id="ARBA00023157"/>
    </source>
</evidence>
<dbReference type="InterPro" id="IPR051470">
    <property type="entry name" value="Thiol:disulfide_interchange"/>
</dbReference>
<gene>
    <name evidence="9" type="ORF">G3N55_05085</name>
</gene>
<keyword evidence="5" id="KW-1015">Disulfide bond</keyword>
<accession>A0A6N9TM70</accession>
<evidence type="ECO:0000256" key="6">
    <source>
        <dbReference type="ARBA" id="ARBA00023284"/>
    </source>
</evidence>
<dbReference type="EMBL" id="JAAGRR010000041">
    <property type="protein sequence ID" value="NDY42219.1"/>
    <property type="molecule type" value="Genomic_DNA"/>
</dbReference>
<dbReference type="Gene3D" id="3.10.450.70">
    <property type="entry name" value="Disulphide bond isomerase, DsbC/G, N-terminal"/>
    <property type="match status" value="1"/>
</dbReference>
<comment type="similarity">
    <text evidence="2">Belongs to the thioredoxin family. DsbC subfamily.</text>
</comment>
<keyword evidence="10" id="KW-1185">Reference proteome</keyword>
<evidence type="ECO:0000256" key="2">
    <source>
        <dbReference type="ARBA" id="ARBA00009813"/>
    </source>
</evidence>
<reference evidence="9 10" key="1">
    <citation type="submission" date="2020-02" db="EMBL/GenBank/DDBJ databases">
        <title>Comparative genomics of sulfur disproportionating microorganisms.</title>
        <authorList>
            <person name="Ward L.M."/>
            <person name="Bertran E."/>
            <person name="Johnston D.T."/>
        </authorList>
    </citation>
    <scope>NUCLEOTIDE SEQUENCE [LARGE SCALE GENOMIC DNA]</scope>
    <source>
        <strain evidence="9 10">DSM 100025</strain>
    </source>
</reference>
<evidence type="ECO:0000313" key="9">
    <source>
        <dbReference type="EMBL" id="NDY42219.1"/>
    </source>
</evidence>
<evidence type="ECO:0000256" key="1">
    <source>
        <dbReference type="ARBA" id="ARBA00004418"/>
    </source>
</evidence>
<dbReference type="PANTHER" id="PTHR35272">
    <property type="entry name" value="THIOL:DISULFIDE INTERCHANGE PROTEIN DSBC-RELATED"/>
    <property type="match status" value="1"/>
</dbReference>
<proteinExistence type="inferred from homology"/>
<dbReference type="Pfam" id="PF10411">
    <property type="entry name" value="DsbC_N"/>
    <property type="match status" value="1"/>
</dbReference>
<dbReference type="RefSeq" id="WP_163298363.1">
    <property type="nucleotide sequence ID" value="NZ_JAAGRR010000041.1"/>
</dbReference>
<evidence type="ECO:0000256" key="4">
    <source>
        <dbReference type="ARBA" id="ARBA00022764"/>
    </source>
</evidence>
<organism evidence="9 10">
    <name type="scientific">Dissulfurirhabdus thermomarina</name>
    <dbReference type="NCBI Taxonomy" id="1765737"/>
    <lineage>
        <taxon>Bacteria</taxon>
        <taxon>Deltaproteobacteria</taxon>
        <taxon>Dissulfurirhabdaceae</taxon>
        <taxon>Dissulfurirhabdus</taxon>
    </lineage>
</organism>
<keyword evidence="6" id="KW-0676">Redox-active center</keyword>
<dbReference type="PROSITE" id="PS51352">
    <property type="entry name" value="THIOREDOXIN_2"/>
    <property type="match status" value="1"/>
</dbReference>
<keyword evidence="3 7" id="KW-0732">Signal</keyword>
<feature type="signal peptide" evidence="7">
    <location>
        <begin position="1"/>
        <end position="22"/>
    </location>
</feature>
<dbReference type="InterPro" id="IPR009094">
    <property type="entry name" value="DiS-bond_isomerase_DsbC/G_N_sf"/>
</dbReference>
<dbReference type="Proteomes" id="UP000469346">
    <property type="component" value="Unassembled WGS sequence"/>
</dbReference>
<comment type="subcellular location">
    <subcellularLocation>
        <location evidence="1">Periplasm</location>
    </subcellularLocation>
</comment>
<evidence type="ECO:0000256" key="3">
    <source>
        <dbReference type="ARBA" id="ARBA00022729"/>
    </source>
</evidence>
<name>A0A6N9TM70_DISTH</name>